<dbReference type="PROSITE" id="PS51387">
    <property type="entry name" value="FAD_PCMH"/>
    <property type="match status" value="1"/>
</dbReference>
<dbReference type="EMBL" id="ML978130">
    <property type="protein sequence ID" value="KAF2096059.1"/>
    <property type="molecule type" value="Genomic_DNA"/>
</dbReference>
<dbReference type="PANTHER" id="PTHR42973">
    <property type="entry name" value="BINDING OXIDOREDUCTASE, PUTATIVE (AFU_ORTHOLOGUE AFUA_1G17690)-RELATED"/>
    <property type="match status" value="1"/>
</dbReference>
<dbReference type="InterPro" id="IPR016166">
    <property type="entry name" value="FAD-bd_PCMH"/>
</dbReference>
<dbReference type="InterPro" id="IPR016167">
    <property type="entry name" value="FAD-bd_PCMH_sub1"/>
</dbReference>
<accession>A0A9P4I8S4</accession>
<dbReference type="Pfam" id="PF01565">
    <property type="entry name" value="FAD_binding_4"/>
    <property type="match status" value="1"/>
</dbReference>
<evidence type="ECO:0000256" key="4">
    <source>
        <dbReference type="ARBA" id="ARBA00022827"/>
    </source>
</evidence>
<dbReference type="AlphaFoldDB" id="A0A9P4I8S4"/>
<keyword evidence="3" id="KW-0285">Flavoprotein</keyword>
<evidence type="ECO:0000256" key="3">
    <source>
        <dbReference type="ARBA" id="ARBA00022630"/>
    </source>
</evidence>
<dbReference type="InterPro" id="IPR016169">
    <property type="entry name" value="FAD-bd_PCMH_sub2"/>
</dbReference>
<evidence type="ECO:0000256" key="5">
    <source>
        <dbReference type="ARBA" id="ARBA00023002"/>
    </source>
</evidence>
<keyword evidence="8" id="KW-1185">Reference proteome</keyword>
<dbReference type="PANTHER" id="PTHR42973:SF9">
    <property type="entry name" value="FAD-BINDING PCMH-TYPE DOMAIN-CONTAINING PROTEIN-RELATED"/>
    <property type="match status" value="1"/>
</dbReference>
<dbReference type="Gene3D" id="3.40.462.20">
    <property type="match status" value="1"/>
</dbReference>
<reference evidence="7" key="1">
    <citation type="journal article" date="2020" name="Stud. Mycol.">
        <title>101 Dothideomycetes genomes: a test case for predicting lifestyles and emergence of pathogens.</title>
        <authorList>
            <person name="Haridas S."/>
            <person name="Albert R."/>
            <person name="Binder M."/>
            <person name="Bloem J."/>
            <person name="Labutti K."/>
            <person name="Salamov A."/>
            <person name="Andreopoulos B."/>
            <person name="Baker S."/>
            <person name="Barry K."/>
            <person name="Bills G."/>
            <person name="Bluhm B."/>
            <person name="Cannon C."/>
            <person name="Castanera R."/>
            <person name="Culley D."/>
            <person name="Daum C."/>
            <person name="Ezra D."/>
            <person name="Gonzalez J."/>
            <person name="Henrissat B."/>
            <person name="Kuo A."/>
            <person name="Liang C."/>
            <person name="Lipzen A."/>
            <person name="Lutzoni F."/>
            <person name="Magnuson J."/>
            <person name="Mondo S."/>
            <person name="Nolan M."/>
            <person name="Ohm R."/>
            <person name="Pangilinan J."/>
            <person name="Park H.-J."/>
            <person name="Ramirez L."/>
            <person name="Alfaro M."/>
            <person name="Sun H."/>
            <person name="Tritt A."/>
            <person name="Yoshinaga Y."/>
            <person name="Zwiers L.-H."/>
            <person name="Turgeon B."/>
            <person name="Goodwin S."/>
            <person name="Spatafora J."/>
            <person name="Crous P."/>
            <person name="Grigoriev I."/>
        </authorList>
    </citation>
    <scope>NUCLEOTIDE SEQUENCE</scope>
    <source>
        <strain evidence="7">CBS 133067</strain>
    </source>
</reference>
<evidence type="ECO:0000256" key="2">
    <source>
        <dbReference type="ARBA" id="ARBA00005466"/>
    </source>
</evidence>
<evidence type="ECO:0000313" key="8">
    <source>
        <dbReference type="Proteomes" id="UP000799772"/>
    </source>
</evidence>
<name>A0A9P4I8S4_9PEZI</name>
<evidence type="ECO:0000313" key="7">
    <source>
        <dbReference type="EMBL" id="KAF2096059.1"/>
    </source>
</evidence>
<sequence>MEALPVAAGWAINNLSPQKILKSIGLGSLLLSLDPIERELGGRLSKDASILLPSAPNFKNASDRWQNEYKAPQISSVVNVKTEEDVQETIRYANEHERPFIAMAGGHGQTGALSHVRDGIQIDLRAMDQVVISEDGKSAVIGGGAKVKKVVDELWAFGKETVTGICECVGIAAPMLGGGHGWNQGKYGLGIDQLIEARIVLSNGTAVTASEKSNPDLFWAIRGAGHNFGIVTEMKYKIYDVDSESTRAFEFFYFAEDKLEALYTQANELLKTQPANIVHWSFMVMLPFDSVHINEKQPTLIYAIVHDGPASYLKEYATPIRDLGPIHTEAGELSMPALAAIAFMDEGGAGCARGLTGLRFPIIFDKFDVPAVRKVYNHYDKTLQQYPQFNGSFFLLEQYSTQAVKAVPDESTAFPHREYDLLLTPYIVYKPDPRMDPIAETFGRQMREYLLRGSESPDKLMAYVNYAHGDESLEALYGWDEWRLEKLRKLKAEWDPLNRMRWYAPIV</sequence>
<comment type="similarity">
    <text evidence="2">Belongs to the oxygen-dependent FAD-linked oxidoreductase family.</text>
</comment>
<keyword evidence="4" id="KW-0274">FAD</keyword>
<dbReference type="InterPro" id="IPR036318">
    <property type="entry name" value="FAD-bd_PCMH-like_sf"/>
</dbReference>
<dbReference type="InterPro" id="IPR006094">
    <property type="entry name" value="Oxid_FAD_bind_N"/>
</dbReference>
<dbReference type="GO" id="GO:0071949">
    <property type="term" value="F:FAD binding"/>
    <property type="evidence" value="ECO:0007669"/>
    <property type="project" value="InterPro"/>
</dbReference>
<protein>
    <submittedName>
        <fullName evidence="7">FAD-binding domain-containing protein</fullName>
    </submittedName>
</protein>
<dbReference type="Gene3D" id="3.30.43.10">
    <property type="entry name" value="Uridine Diphospho-n-acetylenolpyruvylglucosamine Reductase, domain 2"/>
    <property type="match status" value="1"/>
</dbReference>
<dbReference type="InterPro" id="IPR050416">
    <property type="entry name" value="FAD-linked_Oxidoreductase"/>
</dbReference>
<organism evidence="7 8">
    <name type="scientific">Rhizodiscina lignyota</name>
    <dbReference type="NCBI Taxonomy" id="1504668"/>
    <lineage>
        <taxon>Eukaryota</taxon>
        <taxon>Fungi</taxon>
        <taxon>Dikarya</taxon>
        <taxon>Ascomycota</taxon>
        <taxon>Pezizomycotina</taxon>
        <taxon>Dothideomycetes</taxon>
        <taxon>Pleosporomycetidae</taxon>
        <taxon>Aulographales</taxon>
        <taxon>Rhizodiscinaceae</taxon>
        <taxon>Rhizodiscina</taxon>
    </lineage>
</organism>
<evidence type="ECO:0000259" key="6">
    <source>
        <dbReference type="PROSITE" id="PS51387"/>
    </source>
</evidence>
<keyword evidence="5" id="KW-0560">Oxidoreductase</keyword>
<dbReference type="OrthoDB" id="9996127at2759"/>
<dbReference type="SUPFAM" id="SSF56176">
    <property type="entry name" value="FAD-binding/transporter-associated domain-like"/>
    <property type="match status" value="1"/>
</dbReference>
<dbReference type="GO" id="GO:0016491">
    <property type="term" value="F:oxidoreductase activity"/>
    <property type="evidence" value="ECO:0007669"/>
    <property type="project" value="UniProtKB-KW"/>
</dbReference>
<dbReference type="Proteomes" id="UP000799772">
    <property type="component" value="Unassembled WGS sequence"/>
</dbReference>
<gene>
    <name evidence="7" type="ORF">NA57DRAFT_59117</name>
</gene>
<dbReference type="Gene3D" id="3.30.465.10">
    <property type="match status" value="1"/>
</dbReference>
<proteinExistence type="inferred from homology"/>
<comment type="caution">
    <text evidence="7">The sequence shown here is derived from an EMBL/GenBank/DDBJ whole genome shotgun (WGS) entry which is preliminary data.</text>
</comment>
<comment type="cofactor">
    <cofactor evidence="1">
        <name>FAD</name>
        <dbReference type="ChEBI" id="CHEBI:57692"/>
    </cofactor>
</comment>
<feature type="domain" description="FAD-binding PCMH-type" evidence="6">
    <location>
        <begin position="70"/>
        <end position="241"/>
    </location>
</feature>
<evidence type="ECO:0000256" key="1">
    <source>
        <dbReference type="ARBA" id="ARBA00001974"/>
    </source>
</evidence>
<dbReference type="Pfam" id="PF08031">
    <property type="entry name" value="BBE"/>
    <property type="match status" value="1"/>
</dbReference>
<dbReference type="InterPro" id="IPR012951">
    <property type="entry name" value="BBE"/>
</dbReference>